<sequence length="64" mass="7757">MQRYVFGDTGCFCFGGHFFFPGFGPCFSCLTREEELELLREEAEFLRRRLAWIERRIEELEKEK</sequence>
<evidence type="ECO:0008006" key="3">
    <source>
        <dbReference type="Google" id="ProtNLM"/>
    </source>
</evidence>
<reference evidence="2" key="1">
    <citation type="journal article" date="2020" name="mSystems">
        <title>Genome- and Community-Level Interaction Insights into Carbon Utilization and Element Cycling Functions of Hydrothermarchaeota in Hydrothermal Sediment.</title>
        <authorList>
            <person name="Zhou Z."/>
            <person name="Liu Y."/>
            <person name="Xu W."/>
            <person name="Pan J."/>
            <person name="Luo Z.H."/>
            <person name="Li M."/>
        </authorList>
    </citation>
    <scope>NUCLEOTIDE SEQUENCE [LARGE SCALE GENOMIC DNA]</scope>
    <source>
        <strain evidence="2">SpSt-747</strain>
    </source>
</reference>
<dbReference type="EMBL" id="DTFV01000009">
    <property type="protein sequence ID" value="HGI29809.1"/>
    <property type="molecule type" value="Genomic_DNA"/>
</dbReference>
<keyword evidence="1" id="KW-0175">Coiled coil</keyword>
<dbReference type="AlphaFoldDB" id="A0A7V3YEV9"/>
<evidence type="ECO:0000313" key="2">
    <source>
        <dbReference type="EMBL" id="HGI29809.1"/>
    </source>
</evidence>
<accession>A0A7V3YEV9</accession>
<protein>
    <recommendedName>
        <fullName evidence="3">DUF5320 domain-containing protein</fullName>
    </recommendedName>
</protein>
<organism evidence="2">
    <name type="scientific">Candidatus Caldatribacterium californiense</name>
    <dbReference type="NCBI Taxonomy" id="1454726"/>
    <lineage>
        <taxon>Bacteria</taxon>
        <taxon>Pseudomonadati</taxon>
        <taxon>Atribacterota</taxon>
        <taxon>Atribacteria</taxon>
        <taxon>Atribacterales</taxon>
        <taxon>Candidatus Caldatribacteriaceae</taxon>
        <taxon>Candidatus Caldatribacterium</taxon>
    </lineage>
</organism>
<feature type="coiled-coil region" evidence="1">
    <location>
        <begin position="29"/>
        <end position="63"/>
    </location>
</feature>
<comment type="caution">
    <text evidence="2">The sequence shown here is derived from an EMBL/GenBank/DDBJ whole genome shotgun (WGS) entry which is preliminary data.</text>
</comment>
<gene>
    <name evidence="2" type="ORF">ENV30_00615</name>
</gene>
<evidence type="ECO:0000256" key="1">
    <source>
        <dbReference type="SAM" id="Coils"/>
    </source>
</evidence>
<proteinExistence type="predicted"/>
<name>A0A7V3YEV9_9BACT</name>